<gene>
    <name evidence="3" type="ORF">E2R66_18785</name>
</gene>
<dbReference type="PANTHER" id="PTHR43000">
    <property type="entry name" value="DTDP-D-GLUCOSE 4,6-DEHYDRATASE-RELATED"/>
    <property type="match status" value="1"/>
</dbReference>
<comment type="caution">
    <text evidence="3">The sequence shown here is derived from an EMBL/GenBank/DDBJ whole genome shotgun (WGS) entry which is preliminary data.</text>
</comment>
<dbReference type="InterPro" id="IPR001509">
    <property type="entry name" value="Epimerase_deHydtase"/>
</dbReference>
<evidence type="ECO:0000256" key="1">
    <source>
        <dbReference type="ARBA" id="ARBA00007637"/>
    </source>
</evidence>
<reference evidence="3 4" key="1">
    <citation type="journal article" date="2017" name="Int. J. Syst. Evol. Microbiol.">
        <title>Mucilaginibacterpsychrotolerans sp. nov., isolated from peatlands.</title>
        <authorList>
            <person name="Deng Y."/>
            <person name="Shen L."/>
            <person name="Xu B."/>
            <person name="Liu Y."/>
            <person name="Gu Z."/>
            <person name="Liu H."/>
            <person name="Zhou Y."/>
        </authorList>
    </citation>
    <scope>NUCLEOTIDE SEQUENCE [LARGE SCALE GENOMIC DNA]</scope>
    <source>
        <strain evidence="3 4">NH7-4</strain>
    </source>
</reference>
<dbReference type="Pfam" id="PF01370">
    <property type="entry name" value="Epimerase"/>
    <property type="match status" value="1"/>
</dbReference>
<dbReference type="AlphaFoldDB" id="A0A4Y8S9G7"/>
<name>A0A4Y8S9G7_9SPHI</name>
<organism evidence="3 4">
    <name type="scientific">Mucilaginibacter psychrotolerans</name>
    <dbReference type="NCBI Taxonomy" id="1524096"/>
    <lineage>
        <taxon>Bacteria</taxon>
        <taxon>Pseudomonadati</taxon>
        <taxon>Bacteroidota</taxon>
        <taxon>Sphingobacteriia</taxon>
        <taxon>Sphingobacteriales</taxon>
        <taxon>Sphingobacteriaceae</taxon>
        <taxon>Mucilaginibacter</taxon>
    </lineage>
</organism>
<evidence type="ECO:0000313" key="3">
    <source>
        <dbReference type="EMBL" id="TFF35532.1"/>
    </source>
</evidence>
<evidence type="ECO:0000313" key="4">
    <source>
        <dbReference type="Proteomes" id="UP000297540"/>
    </source>
</evidence>
<protein>
    <submittedName>
        <fullName evidence="3">NAD(P)-dependent oxidoreductase</fullName>
    </submittedName>
</protein>
<dbReference type="EMBL" id="SOZE01000021">
    <property type="protein sequence ID" value="TFF35532.1"/>
    <property type="molecule type" value="Genomic_DNA"/>
</dbReference>
<dbReference type="OrthoDB" id="9803010at2"/>
<dbReference type="InterPro" id="IPR036291">
    <property type="entry name" value="NAD(P)-bd_dom_sf"/>
</dbReference>
<dbReference type="Gene3D" id="3.40.50.720">
    <property type="entry name" value="NAD(P)-binding Rossmann-like Domain"/>
    <property type="match status" value="1"/>
</dbReference>
<keyword evidence="4" id="KW-1185">Reference proteome</keyword>
<dbReference type="CDD" id="cd08946">
    <property type="entry name" value="SDR_e"/>
    <property type="match status" value="1"/>
</dbReference>
<evidence type="ECO:0000259" key="2">
    <source>
        <dbReference type="Pfam" id="PF01370"/>
    </source>
</evidence>
<accession>A0A4Y8S9G7</accession>
<dbReference type="RefSeq" id="WP_133233339.1">
    <property type="nucleotide sequence ID" value="NZ_SOZE01000021.1"/>
</dbReference>
<comment type="similarity">
    <text evidence="1">Belongs to the NAD(P)-dependent epimerase/dehydratase family.</text>
</comment>
<dbReference type="Proteomes" id="UP000297540">
    <property type="component" value="Unassembled WGS sequence"/>
</dbReference>
<proteinExistence type="inferred from homology"/>
<sequence>MDKVFITGISGFLGSNIAKVLLNNGHQIIANYREGSSKELCLEFGEHITWILQDEQDEWVDKVIAWSPSVIIHSAWLGVGHQHRDSWEMQSLNIDYLQKILTIAGRSKAKQFIGLGSQGEYGVYDGCIDENYPLAPTEAYGRVKLVCAELVKQYAAQYGIAWYWLRLFSFFGKGEANNWLIPSLVKKILTESDMDLTAGEQKYSYLYVNDLGLAVNKIIAKGGTSGIYNISGKKIMALKDLVGNIRDKINPSFQLNFGKLPYRANQSMHLQGNSAKFVKTFGEFDVSDFDASLSATIEYFTNKFKEQLNEGI</sequence>
<dbReference type="SUPFAM" id="SSF51735">
    <property type="entry name" value="NAD(P)-binding Rossmann-fold domains"/>
    <property type="match status" value="1"/>
</dbReference>
<feature type="domain" description="NAD-dependent epimerase/dehydratase" evidence="2">
    <location>
        <begin position="4"/>
        <end position="230"/>
    </location>
</feature>